<dbReference type="GO" id="GO:0030992">
    <property type="term" value="C:intraciliary transport particle B"/>
    <property type="evidence" value="ECO:0007669"/>
    <property type="project" value="TreeGrafter"/>
</dbReference>
<dbReference type="PANTHER" id="PTHR15722">
    <property type="entry name" value="IFT140/172-RELATED"/>
    <property type="match status" value="1"/>
</dbReference>
<protein>
    <submittedName>
        <fullName evidence="7">Uncharacterized protein</fullName>
    </submittedName>
</protein>
<sequence>MVYGRDNRVLQQFDYSHEDDEHEFTVATCSPSGQSVVIGSYDRLRVFNWSPRKGMFDEGKVKDIPNLYTITTLAWKKDGSRLIAVSPLHQSSFNRQSDTFPRPVVVLFHDMS</sequence>
<keyword evidence="2" id="KW-0853">WD repeat</keyword>
<dbReference type="GO" id="GO:0042073">
    <property type="term" value="P:intraciliary transport"/>
    <property type="evidence" value="ECO:0007669"/>
    <property type="project" value="TreeGrafter"/>
</dbReference>
<keyword evidence="5" id="KW-0969">Cilium</keyword>
<keyword evidence="6" id="KW-0966">Cell projection</keyword>
<dbReference type="GO" id="GO:0036064">
    <property type="term" value="C:ciliary basal body"/>
    <property type="evidence" value="ECO:0007669"/>
    <property type="project" value="TreeGrafter"/>
</dbReference>
<evidence type="ECO:0000256" key="4">
    <source>
        <dbReference type="ARBA" id="ARBA00022803"/>
    </source>
</evidence>
<dbReference type="InterPro" id="IPR036322">
    <property type="entry name" value="WD40_repeat_dom_sf"/>
</dbReference>
<evidence type="ECO:0000256" key="5">
    <source>
        <dbReference type="ARBA" id="ARBA00023069"/>
    </source>
</evidence>
<keyword evidence="3" id="KW-0677">Repeat</keyword>
<evidence type="ECO:0000256" key="3">
    <source>
        <dbReference type="ARBA" id="ARBA00022737"/>
    </source>
</evidence>
<keyword evidence="8" id="KW-1185">Reference proteome</keyword>
<dbReference type="Proteomes" id="UP001209878">
    <property type="component" value="Unassembled WGS sequence"/>
</dbReference>
<evidence type="ECO:0000313" key="7">
    <source>
        <dbReference type="EMBL" id="KAK2187488.1"/>
    </source>
</evidence>
<comment type="subcellular location">
    <subcellularLocation>
        <location evidence="1">Cell projection</location>
        <location evidence="1">Cilium</location>
    </subcellularLocation>
</comment>
<dbReference type="GO" id="GO:0005930">
    <property type="term" value="C:axoneme"/>
    <property type="evidence" value="ECO:0007669"/>
    <property type="project" value="TreeGrafter"/>
</dbReference>
<proteinExistence type="predicted"/>
<gene>
    <name evidence="7" type="ORF">NP493_163g00012</name>
</gene>
<name>A0AAD9UFE8_RIDPI</name>
<keyword evidence="4" id="KW-0802">TPR repeat</keyword>
<reference evidence="7" key="1">
    <citation type="journal article" date="2023" name="Mol. Biol. Evol.">
        <title>Third-Generation Sequencing Reveals the Adaptive Role of the Epigenome in Three Deep-Sea Polychaetes.</title>
        <authorList>
            <person name="Perez M."/>
            <person name="Aroh O."/>
            <person name="Sun Y."/>
            <person name="Lan Y."/>
            <person name="Juniper S.K."/>
            <person name="Young C.R."/>
            <person name="Angers B."/>
            <person name="Qian P.Y."/>
        </authorList>
    </citation>
    <scope>NUCLEOTIDE SEQUENCE</scope>
    <source>
        <strain evidence="7">R07B-5</strain>
    </source>
</reference>
<dbReference type="SUPFAM" id="SSF50978">
    <property type="entry name" value="WD40 repeat-like"/>
    <property type="match status" value="1"/>
</dbReference>
<dbReference type="PANTHER" id="PTHR15722:SF2">
    <property type="entry name" value="INTRAFLAGELLAR TRANSPORT PROTEIN 172 HOMOLOG"/>
    <property type="match status" value="1"/>
</dbReference>
<organism evidence="7 8">
    <name type="scientific">Ridgeia piscesae</name>
    <name type="common">Tubeworm</name>
    <dbReference type="NCBI Taxonomy" id="27915"/>
    <lineage>
        <taxon>Eukaryota</taxon>
        <taxon>Metazoa</taxon>
        <taxon>Spiralia</taxon>
        <taxon>Lophotrochozoa</taxon>
        <taxon>Annelida</taxon>
        <taxon>Polychaeta</taxon>
        <taxon>Sedentaria</taxon>
        <taxon>Canalipalpata</taxon>
        <taxon>Sabellida</taxon>
        <taxon>Siboglinidae</taxon>
        <taxon>Ridgeia</taxon>
    </lineage>
</organism>
<evidence type="ECO:0000256" key="6">
    <source>
        <dbReference type="ARBA" id="ARBA00023273"/>
    </source>
</evidence>
<evidence type="ECO:0000256" key="1">
    <source>
        <dbReference type="ARBA" id="ARBA00004138"/>
    </source>
</evidence>
<evidence type="ECO:0000313" key="8">
    <source>
        <dbReference type="Proteomes" id="UP001209878"/>
    </source>
</evidence>
<evidence type="ECO:0000256" key="2">
    <source>
        <dbReference type="ARBA" id="ARBA00022574"/>
    </source>
</evidence>
<comment type="caution">
    <text evidence="7">The sequence shown here is derived from an EMBL/GenBank/DDBJ whole genome shotgun (WGS) entry which is preliminary data.</text>
</comment>
<dbReference type="EMBL" id="JAODUO010000163">
    <property type="protein sequence ID" value="KAK2187488.1"/>
    <property type="molecule type" value="Genomic_DNA"/>
</dbReference>
<accession>A0AAD9UFE8</accession>
<dbReference type="AlphaFoldDB" id="A0AAD9UFE8"/>